<evidence type="ECO:0000313" key="4">
    <source>
        <dbReference type="Proteomes" id="UP000812013"/>
    </source>
</evidence>
<dbReference type="EMBL" id="WTFF01000022">
    <property type="protein sequence ID" value="MBW5481451.1"/>
    <property type="molecule type" value="Genomic_DNA"/>
</dbReference>
<gene>
    <name evidence="3" type="ORF">GPJ59_06015</name>
</gene>
<reference evidence="3 4" key="1">
    <citation type="submission" date="2019-12" db="EMBL/GenBank/DDBJ databases">
        <title>Genome sequence of Streptomyces bambusae.</title>
        <authorList>
            <person name="Bansal K."/>
            <person name="Choksket S."/>
            <person name="Korpole S."/>
            <person name="Patil P.B."/>
        </authorList>
    </citation>
    <scope>NUCLEOTIDE SEQUENCE [LARGE SCALE GENOMIC DNA]</scope>
    <source>
        <strain evidence="3 4">SK60</strain>
    </source>
</reference>
<protein>
    <recommendedName>
        <fullName evidence="5">CSLREA domain-containing protein</fullName>
    </recommendedName>
</protein>
<evidence type="ECO:0000256" key="2">
    <source>
        <dbReference type="SAM" id="SignalP"/>
    </source>
</evidence>
<feature type="chain" id="PRO_5045171355" description="CSLREA domain-containing protein" evidence="2">
    <location>
        <begin position="41"/>
        <end position="470"/>
    </location>
</feature>
<accession>A0ABS6Z123</accession>
<sequence length="470" mass="47048">MFWQSARVVRLRLPYLRRIPALAGLAAGAAMALPAPLAHADTVSVPCSVSALRAAIITANSQPDPDTLRLDPACTYRLAMPDTNSPAHGLPAITSNITIDGRGATITRDSSAPAFRILFVDTTGTLTLNHTTISGGRATTLDCPLFPGEGTCGGGIVNAGTMTVNHSRVINNTATSDVFAQGGGIDNEGTGTVNDTEVSGNTAEYTGTGTPFAAAGGGIVNDGPLTVDRSRVHHNAVRATADTGSQVEAAGLAAFASTSIKHTVISDNHASSPGGLTRGALVNNARPPAIMTVTDTVIRDNTNSSPHGLATAGGATTNRTMILTRTRIIGNHATAPDGGTARGGGLSLGPTGRVTLNSSTVQGNRASAPGGGIARGGGVSNPLGGTLTIEQSHISQNTVTAPEGGTAQGGGLFNDVGSTTLTRSTVIRNSAGDGGGIFEASGTVTLNGTEVRANRPNNCAPPGSVPGCTG</sequence>
<name>A0ABS6Z123_9ACTN</name>
<feature type="signal peptide" evidence="2">
    <location>
        <begin position="1"/>
        <end position="40"/>
    </location>
</feature>
<feature type="compositionally biased region" description="Gly residues" evidence="1">
    <location>
        <begin position="369"/>
        <end position="379"/>
    </location>
</feature>
<evidence type="ECO:0000256" key="1">
    <source>
        <dbReference type="SAM" id="MobiDB-lite"/>
    </source>
</evidence>
<keyword evidence="4" id="KW-1185">Reference proteome</keyword>
<dbReference type="Proteomes" id="UP000812013">
    <property type="component" value="Unassembled WGS sequence"/>
</dbReference>
<feature type="region of interest" description="Disordered" evidence="1">
    <location>
        <begin position="331"/>
        <end position="386"/>
    </location>
</feature>
<dbReference type="RefSeq" id="WP_219665344.1">
    <property type="nucleotide sequence ID" value="NZ_WTFF01000022.1"/>
</dbReference>
<organism evidence="3 4">
    <name type="scientific">Streptomyces bambusae</name>
    <dbReference type="NCBI Taxonomy" id="1550616"/>
    <lineage>
        <taxon>Bacteria</taxon>
        <taxon>Bacillati</taxon>
        <taxon>Actinomycetota</taxon>
        <taxon>Actinomycetes</taxon>
        <taxon>Kitasatosporales</taxon>
        <taxon>Streptomycetaceae</taxon>
        <taxon>Streptomyces</taxon>
    </lineage>
</organism>
<comment type="caution">
    <text evidence="3">The sequence shown here is derived from an EMBL/GenBank/DDBJ whole genome shotgun (WGS) entry which is preliminary data.</text>
</comment>
<dbReference type="InterPro" id="IPR011050">
    <property type="entry name" value="Pectin_lyase_fold/virulence"/>
</dbReference>
<dbReference type="SUPFAM" id="SSF51126">
    <property type="entry name" value="Pectin lyase-like"/>
    <property type="match status" value="1"/>
</dbReference>
<evidence type="ECO:0008006" key="5">
    <source>
        <dbReference type="Google" id="ProtNLM"/>
    </source>
</evidence>
<feature type="compositionally biased region" description="Polar residues" evidence="1">
    <location>
        <begin position="354"/>
        <end position="365"/>
    </location>
</feature>
<keyword evidence="2" id="KW-0732">Signal</keyword>
<proteinExistence type="predicted"/>
<evidence type="ECO:0000313" key="3">
    <source>
        <dbReference type="EMBL" id="MBW5481451.1"/>
    </source>
</evidence>